<dbReference type="AlphaFoldDB" id="A0A7W7ST18"/>
<dbReference type="RefSeq" id="WP_184536236.1">
    <property type="nucleotide sequence ID" value="NZ_JACHJW010000001.1"/>
</dbReference>
<feature type="compositionally biased region" description="Acidic residues" evidence="1">
    <location>
        <begin position="24"/>
        <end position="34"/>
    </location>
</feature>
<feature type="region of interest" description="Disordered" evidence="1">
    <location>
        <begin position="1"/>
        <end position="68"/>
    </location>
</feature>
<dbReference type="EMBL" id="JACHJW010000001">
    <property type="protein sequence ID" value="MBB4960460.1"/>
    <property type="molecule type" value="Genomic_DNA"/>
</dbReference>
<evidence type="ECO:0000256" key="1">
    <source>
        <dbReference type="SAM" id="MobiDB-lite"/>
    </source>
</evidence>
<evidence type="ECO:0000313" key="2">
    <source>
        <dbReference type="EMBL" id="MBB4960460.1"/>
    </source>
</evidence>
<reference evidence="2 3" key="1">
    <citation type="submission" date="2020-08" db="EMBL/GenBank/DDBJ databases">
        <title>Sequencing the genomes of 1000 actinobacteria strains.</title>
        <authorList>
            <person name="Klenk H.-P."/>
        </authorList>
    </citation>
    <scope>NUCLEOTIDE SEQUENCE [LARGE SCALE GENOMIC DNA]</scope>
    <source>
        <strain evidence="2 3">DSM 45886</strain>
    </source>
</reference>
<keyword evidence="3" id="KW-1185">Reference proteome</keyword>
<proteinExistence type="predicted"/>
<gene>
    <name evidence="2" type="ORF">FHR38_004193</name>
</gene>
<evidence type="ECO:0000313" key="3">
    <source>
        <dbReference type="Proteomes" id="UP000578819"/>
    </source>
</evidence>
<protein>
    <submittedName>
        <fullName evidence="2">Uncharacterized protein</fullName>
    </submittedName>
</protein>
<sequence length="68" mass="7486">MIGDDRLGRNQPAERLPVLGQPDGDADPIGDPDFAEEHCRTAVADDIITGMDRDREPESPRGWSGLER</sequence>
<organism evidence="2 3">
    <name type="scientific">Micromonospora polyrhachis</name>
    <dbReference type="NCBI Taxonomy" id="1282883"/>
    <lineage>
        <taxon>Bacteria</taxon>
        <taxon>Bacillati</taxon>
        <taxon>Actinomycetota</taxon>
        <taxon>Actinomycetes</taxon>
        <taxon>Micromonosporales</taxon>
        <taxon>Micromonosporaceae</taxon>
        <taxon>Micromonospora</taxon>
    </lineage>
</organism>
<comment type="caution">
    <text evidence="2">The sequence shown here is derived from an EMBL/GenBank/DDBJ whole genome shotgun (WGS) entry which is preliminary data.</text>
</comment>
<name>A0A7W7ST18_9ACTN</name>
<accession>A0A7W7ST18</accession>
<dbReference type="Proteomes" id="UP000578819">
    <property type="component" value="Unassembled WGS sequence"/>
</dbReference>